<reference evidence="1 2" key="1">
    <citation type="submission" date="2017-03" db="EMBL/GenBank/DDBJ databases">
        <authorList>
            <person name="Afonso C.L."/>
            <person name="Miller P.J."/>
            <person name="Scott M.A."/>
            <person name="Spackman E."/>
            <person name="Goraichik I."/>
            <person name="Dimitrov K.M."/>
            <person name="Suarez D.L."/>
            <person name="Swayne D.E."/>
        </authorList>
    </citation>
    <scope>NUCLEOTIDE SEQUENCE [LARGE SCALE GENOMIC DNA]</scope>
    <source>
        <strain evidence="1">Genome sequencing of Nitrospira japonica strain NJ11</strain>
    </source>
</reference>
<proteinExistence type="predicted"/>
<organism evidence="1 2">
    <name type="scientific">Nitrospira japonica</name>
    <dbReference type="NCBI Taxonomy" id="1325564"/>
    <lineage>
        <taxon>Bacteria</taxon>
        <taxon>Pseudomonadati</taxon>
        <taxon>Nitrospirota</taxon>
        <taxon>Nitrospiria</taxon>
        <taxon>Nitrospirales</taxon>
        <taxon>Nitrospiraceae</taxon>
        <taxon>Nitrospira</taxon>
    </lineage>
</organism>
<dbReference type="EMBL" id="LT828648">
    <property type="protein sequence ID" value="SLM47761.1"/>
    <property type="molecule type" value="Genomic_DNA"/>
</dbReference>
<evidence type="ECO:0000313" key="2">
    <source>
        <dbReference type="Proteomes" id="UP000192042"/>
    </source>
</evidence>
<accession>A0A1W1I490</accession>
<gene>
    <name evidence="1" type="ORF">NSJP_1589</name>
</gene>
<dbReference type="KEGG" id="nja:NSJP_1589"/>
<name>A0A1W1I490_9BACT</name>
<dbReference type="STRING" id="1325564.NSJP_1589"/>
<sequence length="71" mass="7928">MSRPVGGVEQPAYQGSANRILRPNPLIGWTFFRGFQNKDINEPIRLAILISIGSGTAIIKRDTSPLLLHWQ</sequence>
<evidence type="ECO:0000313" key="1">
    <source>
        <dbReference type="EMBL" id="SLM47761.1"/>
    </source>
</evidence>
<keyword evidence="2" id="KW-1185">Reference proteome</keyword>
<dbReference type="AlphaFoldDB" id="A0A1W1I490"/>
<protein>
    <submittedName>
        <fullName evidence="1">Uncharacterized protein</fullName>
    </submittedName>
</protein>
<dbReference type="Proteomes" id="UP000192042">
    <property type="component" value="Chromosome I"/>
</dbReference>